<comment type="caution">
    <text evidence="1">The sequence shown here is derived from an EMBL/GenBank/DDBJ whole genome shotgun (WGS) entry which is preliminary data.</text>
</comment>
<reference evidence="1 2" key="1">
    <citation type="journal article" date="2020" name="Mol. Biol. Evol.">
        <title>Distinct Expression and Methylation Patterns for Genes with Different Fates following a Single Whole-Genome Duplication in Flowering Plants.</title>
        <authorList>
            <person name="Shi T."/>
            <person name="Rahmani R.S."/>
            <person name="Gugger P.F."/>
            <person name="Wang M."/>
            <person name="Li H."/>
            <person name="Zhang Y."/>
            <person name="Li Z."/>
            <person name="Wang Q."/>
            <person name="Van de Peer Y."/>
            <person name="Marchal K."/>
            <person name="Chen J."/>
        </authorList>
    </citation>
    <scope>NUCLEOTIDE SEQUENCE [LARGE SCALE GENOMIC DNA]</scope>
    <source>
        <tissue evidence="1">Leaf</tissue>
    </source>
</reference>
<evidence type="ECO:0000313" key="2">
    <source>
        <dbReference type="Proteomes" id="UP000607653"/>
    </source>
</evidence>
<protein>
    <submittedName>
        <fullName evidence="1">Uncharacterized protein</fullName>
    </submittedName>
</protein>
<sequence length="38" mass="4498">MVLLDILIRKRTTMLATRKARLPHSCKRKISAYRQVTE</sequence>
<name>A0A822XXV3_NELNU</name>
<dbReference type="EMBL" id="DUZY01000002">
    <property type="protein sequence ID" value="DAD26464.1"/>
    <property type="molecule type" value="Genomic_DNA"/>
</dbReference>
<proteinExistence type="predicted"/>
<accession>A0A822XXV3</accession>
<dbReference type="AlphaFoldDB" id="A0A822XXV3"/>
<organism evidence="1 2">
    <name type="scientific">Nelumbo nucifera</name>
    <name type="common">Sacred lotus</name>
    <dbReference type="NCBI Taxonomy" id="4432"/>
    <lineage>
        <taxon>Eukaryota</taxon>
        <taxon>Viridiplantae</taxon>
        <taxon>Streptophyta</taxon>
        <taxon>Embryophyta</taxon>
        <taxon>Tracheophyta</taxon>
        <taxon>Spermatophyta</taxon>
        <taxon>Magnoliopsida</taxon>
        <taxon>Proteales</taxon>
        <taxon>Nelumbonaceae</taxon>
        <taxon>Nelumbo</taxon>
    </lineage>
</organism>
<gene>
    <name evidence="1" type="ORF">HUJ06_027932</name>
</gene>
<keyword evidence="2" id="KW-1185">Reference proteome</keyword>
<dbReference type="Proteomes" id="UP000607653">
    <property type="component" value="Unassembled WGS sequence"/>
</dbReference>
<evidence type="ECO:0000313" key="1">
    <source>
        <dbReference type="EMBL" id="DAD26464.1"/>
    </source>
</evidence>